<dbReference type="SUPFAM" id="SSF102114">
    <property type="entry name" value="Radical SAM enzymes"/>
    <property type="match status" value="1"/>
</dbReference>
<dbReference type="SFLD" id="SFLDS00029">
    <property type="entry name" value="Radical_SAM"/>
    <property type="match status" value="1"/>
</dbReference>
<organism evidence="7 8">
    <name type="scientific">Mageeibacillus indolicus (strain UPII9-5)</name>
    <name type="common">Clostridiales genomosp. BVAB3 (strain UPII9-5)</name>
    <dbReference type="NCBI Taxonomy" id="699246"/>
    <lineage>
        <taxon>Bacteria</taxon>
        <taxon>Bacillati</taxon>
        <taxon>Bacillota</taxon>
        <taxon>Clostridia</taxon>
        <taxon>Eubacteriales</taxon>
        <taxon>Oscillospiraceae</taxon>
        <taxon>Mageeibacillus</taxon>
    </lineage>
</organism>
<evidence type="ECO:0000256" key="3">
    <source>
        <dbReference type="ARBA" id="ARBA00022691"/>
    </source>
</evidence>
<dbReference type="HOGENOM" id="CLU_089926_2_0_9"/>
<dbReference type="GO" id="GO:0043365">
    <property type="term" value="F:[formate-C-acetyltransferase]-activating enzyme activity"/>
    <property type="evidence" value="ECO:0007669"/>
    <property type="project" value="UniProtKB-EC"/>
</dbReference>
<dbReference type="STRING" id="699246.HMPREF0868_0532"/>
<dbReference type="InterPro" id="IPR013785">
    <property type="entry name" value="Aldolase_TIM"/>
</dbReference>
<keyword evidence="5" id="KW-0408">Iron</keyword>
<keyword evidence="7" id="KW-0560">Oxidoreductase</keyword>
<evidence type="ECO:0000313" key="8">
    <source>
        <dbReference type="Proteomes" id="UP000008234"/>
    </source>
</evidence>
<dbReference type="SFLD" id="SFLDG01063">
    <property type="entry name" value="activating_enzymes__group_1"/>
    <property type="match status" value="1"/>
</dbReference>
<evidence type="ECO:0000256" key="1">
    <source>
        <dbReference type="ARBA" id="ARBA00001966"/>
    </source>
</evidence>
<gene>
    <name evidence="7" type="primary">nrdG</name>
    <name evidence="7" type="ordered locus">HMPREF0868_0532</name>
</gene>
<protein>
    <submittedName>
        <fullName evidence="7">Anaerobic ribonucleoside-triphosphate reductase activating protein</fullName>
        <ecNumber evidence="7">1.97.1.4</ecNumber>
    </submittedName>
</protein>
<dbReference type="AlphaFoldDB" id="D3R100"/>
<dbReference type="GO" id="GO:0046872">
    <property type="term" value="F:metal ion binding"/>
    <property type="evidence" value="ECO:0007669"/>
    <property type="project" value="UniProtKB-KW"/>
</dbReference>
<dbReference type="SFLD" id="SFLDF00299">
    <property type="entry name" value="anaerobic_ribonucleoside-triph"/>
    <property type="match status" value="1"/>
</dbReference>
<evidence type="ECO:0000256" key="6">
    <source>
        <dbReference type="ARBA" id="ARBA00023014"/>
    </source>
</evidence>
<dbReference type="SFLD" id="SFLDG01066">
    <property type="entry name" value="organic_radical-activating_enz"/>
    <property type="match status" value="1"/>
</dbReference>
<dbReference type="GO" id="GO:0004748">
    <property type="term" value="F:ribonucleoside-diphosphate reductase activity, thioredoxin disulfide as acceptor"/>
    <property type="evidence" value="ECO:0007669"/>
    <property type="project" value="TreeGrafter"/>
</dbReference>
<dbReference type="Gene3D" id="3.20.20.70">
    <property type="entry name" value="Aldolase class I"/>
    <property type="match status" value="1"/>
</dbReference>
<evidence type="ECO:0000256" key="4">
    <source>
        <dbReference type="ARBA" id="ARBA00022723"/>
    </source>
</evidence>
<dbReference type="NCBIfam" id="TIGR02491">
    <property type="entry name" value="NrdG"/>
    <property type="match status" value="1"/>
</dbReference>
<dbReference type="InterPro" id="IPR058240">
    <property type="entry name" value="rSAM_sf"/>
</dbReference>
<dbReference type="OrthoDB" id="9782387at2"/>
<dbReference type="EMBL" id="CP001850">
    <property type="protein sequence ID" value="ADC90799.1"/>
    <property type="molecule type" value="Genomic_DNA"/>
</dbReference>
<keyword evidence="4" id="KW-0479">Metal-binding</keyword>
<dbReference type="EC" id="1.97.1.4" evidence="7"/>
<keyword evidence="2" id="KW-0004">4Fe-4S</keyword>
<keyword evidence="3" id="KW-0949">S-adenosyl-L-methionine</keyword>
<dbReference type="Proteomes" id="UP000008234">
    <property type="component" value="Chromosome"/>
</dbReference>
<comment type="cofactor">
    <cofactor evidence="1">
        <name>[4Fe-4S] cluster</name>
        <dbReference type="ChEBI" id="CHEBI:49883"/>
    </cofactor>
</comment>
<evidence type="ECO:0000313" key="7">
    <source>
        <dbReference type="EMBL" id="ADC90799.1"/>
    </source>
</evidence>
<keyword evidence="6" id="KW-0411">Iron-sulfur</keyword>
<dbReference type="InterPro" id="IPR007197">
    <property type="entry name" value="rSAM"/>
</dbReference>
<evidence type="ECO:0000256" key="5">
    <source>
        <dbReference type="ARBA" id="ARBA00023004"/>
    </source>
</evidence>
<accession>D3R100</accession>
<dbReference type="GO" id="GO:0051539">
    <property type="term" value="F:4 iron, 4 sulfur cluster binding"/>
    <property type="evidence" value="ECO:0007669"/>
    <property type="project" value="UniProtKB-KW"/>
</dbReference>
<dbReference type="InterPro" id="IPR034457">
    <property type="entry name" value="Organic_radical-activating"/>
</dbReference>
<evidence type="ECO:0000256" key="2">
    <source>
        <dbReference type="ARBA" id="ARBA00022485"/>
    </source>
</evidence>
<dbReference type="Pfam" id="PF13353">
    <property type="entry name" value="Fer4_12"/>
    <property type="match status" value="1"/>
</dbReference>
<dbReference type="eggNOG" id="COG0602">
    <property type="taxonomic scope" value="Bacteria"/>
</dbReference>
<reference evidence="8" key="1">
    <citation type="submission" date="2009-12" db="EMBL/GenBank/DDBJ databases">
        <title>Sequence of Clostridiales genomosp. BVAB3 str. UPII9-5.</title>
        <authorList>
            <person name="Madupu R."/>
            <person name="Durkin A.S."/>
            <person name="Torralba M."/>
            <person name="Methe B."/>
            <person name="Sutton G.G."/>
            <person name="Strausberg R.L."/>
            <person name="Nelson K.E."/>
        </authorList>
    </citation>
    <scope>NUCLEOTIDE SEQUENCE [LARGE SCALE GENOMIC DNA]</scope>
    <source>
        <strain evidence="8">UPII9-5</strain>
    </source>
</reference>
<keyword evidence="8" id="KW-1185">Reference proteome</keyword>
<name>D3R100_MAGIU</name>
<proteinExistence type="predicted"/>
<dbReference type="KEGG" id="clo:HMPREF0868_0532"/>
<dbReference type="InterPro" id="IPR012837">
    <property type="entry name" value="NrdG"/>
</dbReference>
<dbReference type="PANTHER" id="PTHR30352:SF2">
    <property type="entry name" value="ANAEROBIC RIBONUCLEOSIDE-TRIPHOSPHATE REDUCTASE-ACTIVATING PROTEIN"/>
    <property type="match status" value="1"/>
</dbReference>
<dbReference type="PANTHER" id="PTHR30352">
    <property type="entry name" value="PYRUVATE FORMATE-LYASE-ACTIVATING ENZYME"/>
    <property type="match status" value="1"/>
</dbReference>
<sequence>MIAGRWNLNRQNRKSDRVNLIQVARVHATCNHLLLLSISNHLNIITIGKDCGKTAWVTGGEILARQVNGATEPGNGGKNSPLSWTSAAYSQNRVADYKPYNFVDGEGVRCSLYVSGCLFACPGCYNASIQDFSAGFPYTRELEQKILADLAAPYCQGLTLLGGEPFLNTGVCLSLARAVRQHFGHTKDIWAWSGYTWEELQAAQGDKWVLLQEVDVLVDGRFILSQKNLQLQFRGSENQRIIDVPASIAAGRPVLWARMQTDN</sequence>